<dbReference type="InterPro" id="IPR000601">
    <property type="entry name" value="PKD_dom"/>
</dbReference>
<gene>
    <name evidence="3" type="ORF">OMM_02564</name>
</gene>
<feature type="chain" id="PRO_5010724789" description="PKD domain-containing protein" evidence="1">
    <location>
        <begin position="22"/>
        <end position="2096"/>
    </location>
</feature>
<evidence type="ECO:0000259" key="2">
    <source>
        <dbReference type="PROSITE" id="PS50093"/>
    </source>
</evidence>
<dbReference type="SUPFAM" id="SSF89372">
    <property type="entry name" value="Fucose-specific lectin"/>
    <property type="match status" value="1"/>
</dbReference>
<dbReference type="CDD" id="cd00146">
    <property type="entry name" value="PKD"/>
    <property type="match status" value="3"/>
</dbReference>
<keyword evidence="1" id="KW-0732">Signal</keyword>
<feature type="domain" description="PKD" evidence="2">
    <location>
        <begin position="505"/>
        <end position="574"/>
    </location>
</feature>
<dbReference type="Gene3D" id="2.60.40.10">
    <property type="entry name" value="Immunoglobulins"/>
    <property type="match status" value="6"/>
</dbReference>
<dbReference type="Pfam" id="PF18911">
    <property type="entry name" value="PKD_4"/>
    <property type="match status" value="2"/>
</dbReference>
<dbReference type="Proteomes" id="UP000189670">
    <property type="component" value="Unassembled WGS sequence"/>
</dbReference>
<dbReference type="PROSITE" id="PS50093">
    <property type="entry name" value="PKD"/>
    <property type="match status" value="3"/>
</dbReference>
<feature type="signal peptide" evidence="1">
    <location>
        <begin position="1"/>
        <end position="21"/>
    </location>
</feature>
<comment type="caution">
    <text evidence="3">The sequence shown here is derived from an EMBL/GenBank/DDBJ whole genome shotgun (WGS) entry which is preliminary data.</text>
</comment>
<feature type="domain" description="PKD" evidence="2">
    <location>
        <begin position="1495"/>
        <end position="1548"/>
    </location>
</feature>
<accession>A0A1V1P984</accession>
<dbReference type="SMART" id="SM00089">
    <property type="entry name" value="PKD"/>
    <property type="match status" value="3"/>
</dbReference>
<dbReference type="EMBL" id="ATBP01000284">
    <property type="protein sequence ID" value="ETR71333.1"/>
    <property type="molecule type" value="Genomic_DNA"/>
</dbReference>
<reference evidence="4" key="1">
    <citation type="submission" date="2012-11" db="EMBL/GenBank/DDBJ databases">
        <authorList>
            <person name="Lucero-Rivera Y.E."/>
            <person name="Tovar-Ramirez D."/>
        </authorList>
    </citation>
    <scope>NUCLEOTIDE SEQUENCE [LARGE SCALE GENOMIC DNA]</scope>
    <source>
        <strain evidence="4">Araruama</strain>
    </source>
</reference>
<dbReference type="Gene3D" id="3.90.70.10">
    <property type="entry name" value="Cysteine proteinases"/>
    <property type="match status" value="1"/>
</dbReference>
<dbReference type="InterPro" id="IPR022409">
    <property type="entry name" value="PKD/Chitinase_dom"/>
</dbReference>
<dbReference type="InterPro" id="IPR013783">
    <property type="entry name" value="Ig-like_fold"/>
</dbReference>
<evidence type="ECO:0000313" key="3">
    <source>
        <dbReference type="EMBL" id="ETR71333.1"/>
    </source>
</evidence>
<dbReference type="SUPFAM" id="SSF49299">
    <property type="entry name" value="PKD domain"/>
    <property type="match status" value="3"/>
</dbReference>
<protein>
    <recommendedName>
        <fullName evidence="2">PKD domain-containing protein</fullName>
    </recommendedName>
</protein>
<organism evidence="3 4">
    <name type="scientific">Candidatus Magnetoglobus multicellularis str. Araruama</name>
    <dbReference type="NCBI Taxonomy" id="890399"/>
    <lineage>
        <taxon>Bacteria</taxon>
        <taxon>Pseudomonadati</taxon>
        <taxon>Thermodesulfobacteriota</taxon>
        <taxon>Desulfobacteria</taxon>
        <taxon>Desulfobacterales</taxon>
        <taxon>Desulfobacteraceae</taxon>
        <taxon>Candidatus Magnetoglobus</taxon>
    </lineage>
</organism>
<evidence type="ECO:0000313" key="4">
    <source>
        <dbReference type="Proteomes" id="UP000189670"/>
    </source>
</evidence>
<dbReference type="InterPro" id="IPR035986">
    <property type="entry name" value="PKD_dom_sf"/>
</dbReference>
<sequence length="2096" mass="238878">MKKVILYSILVLLVCFQTLYAKEVNVPQHCDNNRSWYKYQFSGNWPDFSNQNCGPSVYAMIVHYMTGMIYSTTYDSIKNAYPPVSNDIIQRYPDLKTEARWRGCLSNPYGHDNGFSSSYKRGTEDIQLMNALKNEGISLEMITDANVYIDENRQNQINLNLITAAIDYNMLVIAHVDAGAYHQNGYYSHWIVIYGYDSNKQLFYVNDPGYQREVQITYSEMKKAIKDAYNGNNEILCVIHSNPMQIGYFESGWQESISLKFVNAYEKNGRYSTLGTPFNNGGGVYVHQHYITDLKRDVFLQDFRSDHLKQTTILFESDANEAFLLQGCLGYLWWEYQYLLGTPQSNEIKDIVQFPENEKNDGFEVMQHFEYASMFWDNDTGIARIVLNNYSCEIMDIDLCAARIRKKRNLIYPTCSDNSQKTATISGRIICNGNGVENVSMTGFTDHIITDNNGYYQATVESGWEGTIAPQKDGYSFVPQHIEYKYVYFNRTDQNYISHEVIVHVATPYISGKSYALVDEEIFFTAHSVNSEQYTYRFNWGDTTGTDWGEAERSHTFTSPGQYCVRSIAKNMDGIQSEDWSQCFMVTINKKIENKPPLIPEIIGPIEGFSGSAYTFKASSKDPENSDIQFRFDWGNFMSEWQAHDSATHIWDQAGYFIVKAQAKDIKGDVSSWSNAHTIHIEQSNRAPEIPSISGNSTILIGEQLSLKARSVDPDGDHYNDNVSYQFDWGDDSKSEWLVSVNEWATASHSWNDPGRYCVTVIAKDSNGLISKTSPCKNIQVIRPNHVPQNPMLTGPSIGYINQSYTFNASATDSDFDLIEFQLVVYLPDGNTSTQWQTNASFVWSWNSPGTYCLKIGVRDDPLHMPVWSNCHTIAIYSEEVPCKVRLYYPDPDNEGGNAMCNGKYFTNTDLKIQWVDEDGNKDSDINRSSIYYSIAGADWVYIGAESNDTAFLWPVPPYFVNDNVRFKVIASYNTGCQTESISKPINFLDGNEPDITILKPTSGTYYVDEPVAIEWQAQCPTGYDVTKVDIKFVSNGSNKGNIVQLYDEQAQSGFYSWIPENHQLTDSGQIEIFAWCNNCNHGELLNSQYFSIQFKPNPKSYWHDAQHPIVAPSKLNFMQYIMEPDVWVDSKENIHLVSAYTDQFNGNLPLKGESQIYYRKMNTDGTWNDQEKATSYQGWQSTTYDSSCCRYSARYPQISVDQNDIPHIVYEYSAPGSSDQEIMYVRKDESGWTNPVNLSNSTDNSSLNPRILVDQKNHVYVFWRERSQGVVYRSFTNTWSSIITVSNIYDEFDVTIDNQDIIHIAGHTRDNVPIYIQLENGHFSEPEIISQSFLGAEIRISVFSDQVFVSDSSSFKIFTKNQSGWTNDSQQFTEEQIRGLPTYIDSHGNLHAIYKGNHDGRIIMMERIRINDAWSDYSIIAPHDADYPYNIHGKQAICATVWEGQFDGRETIYFSYADFSNVSFSPTIQEIEVTPGEKSLEMAFTINVKQGSAPVKKITYNFGDGTIITGEEIIKHVYTAPGNYAVFVQITDESGQTASKTQNIQVEHFDYYNLSVDIQPDQTGKVEGLIHCDHQCETTLIETTNGRLTYIPMPGAIFSHWEGCDEIETNDCIIQMDTNKSITAHFICLSPDVPQIQPFDQTEITSKTPYTITWLPIQGITEYLFEESLSLAFDHLSYTAIVESPWQIIQHEILKQSDYYYRVSAISDCGVTSQWSQVAIKTIVPDRFQLNVVTDPVYGGQIVEYDTFHNIYCPDTQCQWQFTRNKNVVLEAVTAPEFKFKKWLGCDDVNNQFCTVVMNSSKNISALFKCDSINAPEIEITNSTLNMNERYFVFWNSIPDAIQYEIQESYSQKFSFITHTSQTIEISKSFVQTNLEHDTYYYRVRSIKGCGSKSIWSNSVAIHKTLSELKNISLHTGWNWISLNVNPVDNNWSLNTILSSITNSGQRIVGQKGYAEFDDAWYGTLNTLLPAAMYMLKMKTETCLSIEGFQISPHDMTIQLNQGWNWIGYIPESPLLLQNALESIGNNGLRIIGQKGYAEYDSGWWGSLTTLESSAGYMLKMIQSDALLYTSGTKRSKKIDQKDVILYGNYSALAV</sequence>
<evidence type="ECO:0000256" key="1">
    <source>
        <dbReference type="SAM" id="SignalP"/>
    </source>
</evidence>
<proteinExistence type="predicted"/>
<name>A0A1V1P984_9BACT</name>
<feature type="domain" description="PKD" evidence="2">
    <location>
        <begin position="721"/>
        <end position="768"/>
    </location>
</feature>